<dbReference type="Gene3D" id="3.90.180.10">
    <property type="entry name" value="Medium-chain alcohol dehydrogenases, catalytic domain"/>
    <property type="match status" value="1"/>
</dbReference>
<evidence type="ECO:0000313" key="1">
    <source>
        <dbReference type="EMBL" id="CAB4762683.1"/>
    </source>
</evidence>
<gene>
    <name evidence="1" type="ORF">UFOPK2766_02311</name>
</gene>
<proteinExistence type="predicted"/>
<reference evidence="1" key="1">
    <citation type="submission" date="2020-05" db="EMBL/GenBank/DDBJ databases">
        <authorList>
            <person name="Chiriac C."/>
            <person name="Salcher M."/>
            <person name="Ghai R."/>
            <person name="Kavagutti S V."/>
        </authorList>
    </citation>
    <scope>NUCLEOTIDE SEQUENCE</scope>
</reference>
<sequence>MTGFLAIDEVPRFGEIAEHLRAWVEDGSLRYQVHYFDGLEASVDALNAMFTGANTGKILIRMSDSLV</sequence>
<accession>A0A6J6UVD8</accession>
<protein>
    <submittedName>
        <fullName evidence="1">Unannotated protein</fullName>
    </submittedName>
</protein>
<organism evidence="1">
    <name type="scientific">freshwater metagenome</name>
    <dbReference type="NCBI Taxonomy" id="449393"/>
    <lineage>
        <taxon>unclassified sequences</taxon>
        <taxon>metagenomes</taxon>
        <taxon>ecological metagenomes</taxon>
    </lineage>
</organism>
<dbReference type="EMBL" id="CAEZYU010000175">
    <property type="protein sequence ID" value="CAB4762683.1"/>
    <property type="molecule type" value="Genomic_DNA"/>
</dbReference>
<name>A0A6J6UVD8_9ZZZZ</name>
<dbReference type="AlphaFoldDB" id="A0A6J6UVD8"/>
<dbReference type="Gene3D" id="3.40.50.720">
    <property type="entry name" value="NAD(P)-binding Rossmann-like Domain"/>
    <property type="match status" value="1"/>
</dbReference>